<evidence type="ECO:0000313" key="1">
    <source>
        <dbReference type="EMBL" id="KAF5396823.1"/>
    </source>
</evidence>
<evidence type="ECO:0000313" key="2">
    <source>
        <dbReference type="Proteomes" id="UP000748531"/>
    </source>
</evidence>
<dbReference type="AlphaFoldDB" id="A0A8J4T2A8"/>
<proteinExistence type="predicted"/>
<accession>A0A8J4T2A8</accession>
<sequence length="117" mass="13779">MESYWPLSPRDTLFLKSIHKQIYISLKMFVKLFFRQTRLWINNLKYGMRLVHVAFQFADQNTCVYPALVRRARFSLLPKTPLLGLVAICATQDDIFSAIAAKKYRYVEKLGFVWDTP</sequence>
<dbReference type="Proteomes" id="UP000748531">
    <property type="component" value="Unassembled WGS sequence"/>
</dbReference>
<organism evidence="1 2">
    <name type="scientific">Paragonimus heterotremus</name>
    <dbReference type="NCBI Taxonomy" id="100268"/>
    <lineage>
        <taxon>Eukaryota</taxon>
        <taxon>Metazoa</taxon>
        <taxon>Spiralia</taxon>
        <taxon>Lophotrochozoa</taxon>
        <taxon>Platyhelminthes</taxon>
        <taxon>Trematoda</taxon>
        <taxon>Digenea</taxon>
        <taxon>Plagiorchiida</taxon>
        <taxon>Troglotremata</taxon>
        <taxon>Troglotrematidae</taxon>
        <taxon>Paragonimus</taxon>
    </lineage>
</organism>
<keyword evidence="2" id="KW-1185">Reference proteome</keyword>
<name>A0A8J4T2A8_9TREM</name>
<gene>
    <name evidence="1" type="ORF">PHET_10193</name>
</gene>
<protein>
    <submittedName>
        <fullName evidence="1">Uncharacterized protein</fullName>
    </submittedName>
</protein>
<reference evidence="1" key="1">
    <citation type="submission" date="2019-05" db="EMBL/GenBank/DDBJ databases">
        <title>Annotation for the trematode Paragonimus heterotremus.</title>
        <authorList>
            <person name="Choi Y.-J."/>
        </authorList>
    </citation>
    <scope>NUCLEOTIDE SEQUENCE</scope>
    <source>
        <strain evidence="1">LC</strain>
    </source>
</reference>
<comment type="caution">
    <text evidence="1">The sequence shown here is derived from an EMBL/GenBank/DDBJ whole genome shotgun (WGS) entry which is preliminary data.</text>
</comment>
<dbReference type="EMBL" id="LUCH01007283">
    <property type="protein sequence ID" value="KAF5396823.1"/>
    <property type="molecule type" value="Genomic_DNA"/>
</dbReference>